<reference evidence="4 5" key="1">
    <citation type="journal article" date="2014" name="Genome Biol. Evol.">
        <title>The secreted proteins of Achlya hypogyna and Thraustotheca clavata identify the ancestral oomycete secretome and reveal gene acquisitions by horizontal gene transfer.</title>
        <authorList>
            <person name="Misner I."/>
            <person name="Blouin N."/>
            <person name="Leonard G."/>
            <person name="Richards T.A."/>
            <person name="Lane C.E."/>
        </authorList>
    </citation>
    <scope>NUCLEOTIDE SEQUENCE [LARGE SCALE GENOMIC DNA]</scope>
    <source>
        <strain evidence="4 5">ATCC 34112</strain>
    </source>
</reference>
<evidence type="ECO:0000256" key="1">
    <source>
        <dbReference type="ARBA" id="ARBA00022737"/>
    </source>
</evidence>
<evidence type="ECO:0000256" key="2">
    <source>
        <dbReference type="ARBA" id="ARBA00023043"/>
    </source>
</evidence>
<dbReference type="PRINTS" id="PR01415">
    <property type="entry name" value="ANKYRIN"/>
</dbReference>
<feature type="repeat" description="ANK" evidence="3">
    <location>
        <begin position="28"/>
        <end position="60"/>
    </location>
</feature>
<protein>
    <submittedName>
        <fullName evidence="4">Uncharacterized protein</fullName>
    </submittedName>
</protein>
<feature type="repeat" description="ANK" evidence="3">
    <location>
        <begin position="135"/>
        <end position="167"/>
    </location>
</feature>
<sequence>MKQENEDNKIDTGNISKLNQLINSQSKKGTTPLHLAAQQGHDEVVEMLLECGALTDTKDIGGSTPLHRAAKNGHAKVAILLLKHGANKEALDNVVCLCNISLRCICTLVGHHCIVQQKMATLIAGACANLVDDVIGWAPIHRAASDGRERVVQLLLEAGANIHAKDNV</sequence>
<dbReference type="SMART" id="SM00248">
    <property type="entry name" value="ANK"/>
    <property type="match status" value="3"/>
</dbReference>
<feature type="repeat" description="ANK" evidence="3">
    <location>
        <begin position="61"/>
        <end position="93"/>
    </location>
</feature>
<dbReference type="PANTHER" id="PTHR24171">
    <property type="entry name" value="ANKYRIN REPEAT DOMAIN-CONTAINING PROTEIN 39-RELATED"/>
    <property type="match status" value="1"/>
</dbReference>
<gene>
    <name evidence="4" type="ORF">THRCLA_10567</name>
</gene>
<evidence type="ECO:0000313" key="4">
    <source>
        <dbReference type="EMBL" id="OQR86170.1"/>
    </source>
</evidence>
<dbReference type="PROSITE" id="PS50088">
    <property type="entry name" value="ANK_REPEAT"/>
    <property type="match status" value="3"/>
</dbReference>
<comment type="caution">
    <text evidence="4">The sequence shown here is derived from an EMBL/GenBank/DDBJ whole genome shotgun (WGS) entry which is preliminary data.</text>
</comment>
<evidence type="ECO:0000256" key="3">
    <source>
        <dbReference type="PROSITE-ProRule" id="PRU00023"/>
    </source>
</evidence>
<keyword evidence="5" id="KW-1185">Reference proteome</keyword>
<organism evidence="4 5">
    <name type="scientific">Thraustotheca clavata</name>
    <dbReference type="NCBI Taxonomy" id="74557"/>
    <lineage>
        <taxon>Eukaryota</taxon>
        <taxon>Sar</taxon>
        <taxon>Stramenopiles</taxon>
        <taxon>Oomycota</taxon>
        <taxon>Saprolegniomycetes</taxon>
        <taxon>Saprolegniales</taxon>
        <taxon>Achlyaceae</taxon>
        <taxon>Thraustotheca</taxon>
    </lineage>
</organism>
<dbReference type="OrthoDB" id="61473at2759"/>
<dbReference type="Pfam" id="PF00023">
    <property type="entry name" value="Ank"/>
    <property type="match status" value="1"/>
</dbReference>
<evidence type="ECO:0000313" key="5">
    <source>
        <dbReference type="Proteomes" id="UP000243217"/>
    </source>
</evidence>
<dbReference type="InterPro" id="IPR002110">
    <property type="entry name" value="Ankyrin_rpt"/>
</dbReference>
<dbReference type="InterPro" id="IPR036770">
    <property type="entry name" value="Ankyrin_rpt-contain_sf"/>
</dbReference>
<accession>A0A1V9YKB2</accession>
<dbReference type="AlphaFoldDB" id="A0A1V9YKB2"/>
<dbReference type="STRING" id="74557.A0A1V9YKB2"/>
<keyword evidence="1" id="KW-0677">Repeat</keyword>
<dbReference type="Proteomes" id="UP000243217">
    <property type="component" value="Unassembled WGS sequence"/>
</dbReference>
<name>A0A1V9YKB2_9STRA</name>
<proteinExistence type="predicted"/>
<dbReference type="SUPFAM" id="SSF48403">
    <property type="entry name" value="Ankyrin repeat"/>
    <property type="match status" value="1"/>
</dbReference>
<dbReference type="Pfam" id="PF12796">
    <property type="entry name" value="Ank_2"/>
    <property type="match status" value="1"/>
</dbReference>
<keyword evidence="2 3" id="KW-0040">ANK repeat</keyword>
<dbReference type="Gene3D" id="1.25.40.20">
    <property type="entry name" value="Ankyrin repeat-containing domain"/>
    <property type="match status" value="2"/>
</dbReference>
<dbReference type="PROSITE" id="PS50297">
    <property type="entry name" value="ANK_REP_REGION"/>
    <property type="match status" value="3"/>
</dbReference>
<dbReference type="EMBL" id="JNBS01003553">
    <property type="protein sequence ID" value="OQR86170.1"/>
    <property type="molecule type" value="Genomic_DNA"/>
</dbReference>